<reference evidence="1" key="1">
    <citation type="journal article" date="2023" name="Mol. Phylogenet. Evol.">
        <title>Genome-scale phylogeny and comparative genomics of the fungal order Sordariales.</title>
        <authorList>
            <person name="Hensen N."/>
            <person name="Bonometti L."/>
            <person name="Westerberg I."/>
            <person name="Brannstrom I.O."/>
            <person name="Guillou S."/>
            <person name="Cros-Aarteil S."/>
            <person name="Calhoun S."/>
            <person name="Haridas S."/>
            <person name="Kuo A."/>
            <person name="Mondo S."/>
            <person name="Pangilinan J."/>
            <person name="Riley R."/>
            <person name="LaButti K."/>
            <person name="Andreopoulos B."/>
            <person name="Lipzen A."/>
            <person name="Chen C."/>
            <person name="Yan M."/>
            <person name="Daum C."/>
            <person name="Ng V."/>
            <person name="Clum A."/>
            <person name="Steindorff A."/>
            <person name="Ohm R.A."/>
            <person name="Martin F."/>
            <person name="Silar P."/>
            <person name="Natvig D.O."/>
            <person name="Lalanne C."/>
            <person name="Gautier V."/>
            <person name="Ament-Velasquez S.L."/>
            <person name="Kruys A."/>
            <person name="Hutchinson M.I."/>
            <person name="Powell A.J."/>
            <person name="Barry K."/>
            <person name="Miller A.N."/>
            <person name="Grigoriev I.V."/>
            <person name="Debuchy R."/>
            <person name="Gladieux P."/>
            <person name="Hiltunen Thoren M."/>
            <person name="Johannesson H."/>
        </authorList>
    </citation>
    <scope>NUCLEOTIDE SEQUENCE</scope>
    <source>
        <strain evidence="1">CBS 958.72</strain>
    </source>
</reference>
<dbReference type="Proteomes" id="UP001287356">
    <property type="component" value="Unassembled WGS sequence"/>
</dbReference>
<accession>A0AAE0KCW1</accession>
<reference evidence="1" key="2">
    <citation type="submission" date="2023-06" db="EMBL/GenBank/DDBJ databases">
        <authorList>
            <consortium name="Lawrence Berkeley National Laboratory"/>
            <person name="Haridas S."/>
            <person name="Hensen N."/>
            <person name="Bonometti L."/>
            <person name="Westerberg I."/>
            <person name="Brannstrom I.O."/>
            <person name="Guillou S."/>
            <person name="Cros-Aarteil S."/>
            <person name="Calhoun S."/>
            <person name="Kuo A."/>
            <person name="Mondo S."/>
            <person name="Pangilinan J."/>
            <person name="Riley R."/>
            <person name="Labutti K."/>
            <person name="Andreopoulos B."/>
            <person name="Lipzen A."/>
            <person name="Chen C."/>
            <person name="Yanf M."/>
            <person name="Daum C."/>
            <person name="Ng V."/>
            <person name="Clum A."/>
            <person name="Steindorff A."/>
            <person name="Ohm R."/>
            <person name="Martin F."/>
            <person name="Silar P."/>
            <person name="Natvig D."/>
            <person name="Lalanne C."/>
            <person name="Gautier V."/>
            <person name="Ament-Velasquez S.L."/>
            <person name="Kruys A."/>
            <person name="Hutchinson M.I."/>
            <person name="Powell A.J."/>
            <person name="Barry K."/>
            <person name="Miller A.N."/>
            <person name="Grigoriev I.V."/>
            <person name="Debuchy R."/>
            <person name="Gladieux P."/>
            <person name="Thoren M.H."/>
            <person name="Johannesson H."/>
        </authorList>
    </citation>
    <scope>NUCLEOTIDE SEQUENCE</scope>
    <source>
        <strain evidence="1">CBS 958.72</strain>
    </source>
</reference>
<protein>
    <submittedName>
        <fullName evidence="1">Uncharacterized protein</fullName>
    </submittedName>
</protein>
<name>A0AAE0KCW1_9PEZI</name>
<sequence length="325" mass="36166">MSHPAPADPLTLAQHEWVKIFNGGPYTGMLMLEYIIQATGRTNYDFINDPKNCIKGITDAHISTFDIQQLAATWNVDAGRCTSFAVKAITELNTHKGAGGVPIFNFEIYDLSKHRVARCRKTGVVIDSSSSLRNGAFVLPEGSWGRFPETQASWKFKSSESKFERDGKVDGQIKKSSSPITPAKAMIICLKEVEDSAYKTVPTLFRSVNEQHIPVFHGIIMWCPKDHALELGASVADYKAKRKLVIQFPKYVKDKAGQMVLDPKMMGTSKTLDKCIEYLVEFIDTYGGPYGQYQWENAGLEAFNSALIQAAVETWGYPKAERHGA</sequence>
<proteinExistence type="predicted"/>
<organism evidence="1 2">
    <name type="scientific">Lasiosphaeria ovina</name>
    <dbReference type="NCBI Taxonomy" id="92902"/>
    <lineage>
        <taxon>Eukaryota</taxon>
        <taxon>Fungi</taxon>
        <taxon>Dikarya</taxon>
        <taxon>Ascomycota</taxon>
        <taxon>Pezizomycotina</taxon>
        <taxon>Sordariomycetes</taxon>
        <taxon>Sordariomycetidae</taxon>
        <taxon>Sordariales</taxon>
        <taxon>Lasiosphaeriaceae</taxon>
        <taxon>Lasiosphaeria</taxon>
    </lineage>
</organism>
<evidence type="ECO:0000313" key="1">
    <source>
        <dbReference type="EMBL" id="KAK3374513.1"/>
    </source>
</evidence>
<dbReference type="EMBL" id="JAULSN010000004">
    <property type="protein sequence ID" value="KAK3374513.1"/>
    <property type="molecule type" value="Genomic_DNA"/>
</dbReference>
<keyword evidence="2" id="KW-1185">Reference proteome</keyword>
<evidence type="ECO:0000313" key="2">
    <source>
        <dbReference type="Proteomes" id="UP001287356"/>
    </source>
</evidence>
<comment type="caution">
    <text evidence="1">The sequence shown here is derived from an EMBL/GenBank/DDBJ whole genome shotgun (WGS) entry which is preliminary data.</text>
</comment>
<gene>
    <name evidence="1" type="ORF">B0T24DRAFT_705030</name>
</gene>
<dbReference type="AlphaFoldDB" id="A0AAE0KCW1"/>